<proteinExistence type="predicted"/>
<evidence type="ECO:0000313" key="3">
    <source>
        <dbReference type="Proteomes" id="UP000323317"/>
    </source>
</evidence>
<gene>
    <name evidence="2" type="ORF">FZC79_07770</name>
</gene>
<feature type="coiled-coil region" evidence="1">
    <location>
        <begin position="103"/>
        <end position="130"/>
    </location>
</feature>
<keyword evidence="1" id="KW-0175">Coiled coil</keyword>
<dbReference type="NCBIfam" id="TIGR03826">
    <property type="entry name" value="YvyF"/>
    <property type="match status" value="1"/>
</dbReference>
<reference evidence="2 3" key="1">
    <citation type="submission" date="2019-08" db="EMBL/GenBank/DDBJ databases">
        <title>Bacillus genomes from the desert of Cuatro Cienegas, Coahuila.</title>
        <authorList>
            <person name="Olmedo-Alvarez G."/>
        </authorList>
    </citation>
    <scope>NUCLEOTIDE SEQUENCE [LARGE SCALE GENOMIC DNA]</scope>
    <source>
        <strain evidence="2 3">CH40_1T</strain>
    </source>
</reference>
<comment type="caution">
    <text evidence="2">The sequence shown here is derived from an EMBL/GenBank/DDBJ whole genome shotgun (WGS) entry which is preliminary data.</text>
</comment>
<evidence type="ECO:0000256" key="1">
    <source>
        <dbReference type="SAM" id="Coils"/>
    </source>
</evidence>
<dbReference type="RefSeq" id="WP_148946260.1">
    <property type="nucleotide sequence ID" value="NZ_VTEH01000004.1"/>
</dbReference>
<dbReference type="EMBL" id="VTEH01000004">
    <property type="protein sequence ID" value="TYR76043.1"/>
    <property type="molecule type" value="Genomic_DNA"/>
</dbReference>
<accession>A0A5D4KIG1</accession>
<evidence type="ECO:0000313" key="2">
    <source>
        <dbReference type="EMBL" id="TYR76043.1"/>
    </source>
</evidence>
<name>A0A5D4KIG1_9BACI</name>
<organism evidence="2 3">
    <name type="scientific">Rossellomorea vietnamensis</name>
    <dbReference type="NCBI Taxonomy" id="218284"/>
    <lineage>
        <taxon>Bacteria</taxon>
        <taxon>Bacillati</taxon>
        <taxon>Bacillota</taxon>
        <taxon>Bacilli</taxon>
        <taxon>Bacillales</taxon>
        <taxon>Bacillaceae</taxon>
        <taxon>Rossellomorea</taxon>
    </lineage>
</organism>
<dbReference type="AlphaFoldDB" id="A0A5D4KIG1"/>
<sequence length="134" mass="15778">MSELMNCPECNGLYVKNMFKDTCDKCFREEEKKFEEVYAFLRKRENRAASIERVVEVIGVREKLIHKWVRKKRLQPAHFPNMGYPCDNCGKIIPKAKLCDECTSNLTQDLQKLAAENAFQEKKNKDQQSTYYSK</sequence>
<dbReference type="Proteomes" id="UP000323317">
    <property type="component" value="Unassembled WGS sequence"/>
</dbReference>
<evidence type="ECO:0008006" key="4">
    <source>
        <dbReference type="Google" id="ProtNLM"/>
    </source>
</evidence>
<dbReference type="InterPro" id="IPR022258">
    <property type="entry name" value="Flagellar_operon_YvyF"/>
</dbReference>
<protein>
    <recommendedName>
        <fullName evidence="4">Flagellar protein</fullName>
    </recommendedName>
</protein>